<dbReference type="EMBL" id="VDUX01000003">
    <property type="protein sequence ID" value="TXL61455.1"/>
    <property type="molecule type" value="Genomic_DNA"/>
</dbReference>
<dbReference type="SUPFAM" id="SSF48452">
    <property type="entry name" value="TPR-like"/>
    <property type="match status" value="1"/>
</dbReference>
<dbReference type="GO" id="GO:0005524">
    <property type="term" value="F:ATP binding"/>
    <property type="evidence" value="ECO:0007669"/>
    <property type="project" value="UniProtKB-KW"/>
</dbReference>
<keyword evidence="1" id="KW-0547">Nucleotide-binding</keyword>
<dbReference type="InterPro" id="IPR036388">
    <property type="entry name" value="WH-like_DNA-bd_sf"/>
</dbReference>
<dbReference type="InterPro" id="IPR041664">
    <property type="entry name" value="AAA_16"/>
</dbReference>
<dbReference type="Pfam" id="PF13191">
    <property type="entry name" value="AAA_16"/>
    <property type="match status" value="1"/>
</dbReference>
<dbReference type="GO" id="GO:0005737">
    <property type="term" value="C:cytoplasm"/>
    <property type="evidence" value="ECO:0007669"/>
    <property type="project" value="TreeGrafter"/>
</dbReference>
<gene>
    <name evidence="5" type="ORF">FHP06_08495</name>
</gene>
<dbReference type="CDD" id="cd06170">
    <property type="entry name" value="LuxR_C_like"/>
    <property type="match status" value="1"/>
</dbReference>
<dbReference type="Gene3D" id="3.40.50.300">
    <property type="entry name" value="P-loop containing nucleotide triphosphate hydrolases"/>
    <property type="match status" value="1"/>
</dbReference>
<dbReference type="GO" id="GO:0004016">
    <property type="term" value="F:adenylate cyclase activity"/>
    <property type="evidence" value="ECO:0007669"/>
    <property type="project" value="TreeGrafter"/>
</dbReference>
<dbReference type="SUPFAM" id="SSF46894">
    <property type="entry name" value="C-terminal effector domain of the bipartite response regulators"/>
    <property type="match status" value="1"/>
</dbReference>
<proteinExistence type="predicted"/>
<sequence length="858" mass="91358">MELLERGRELGALQAAVVAAASGTGSVVAVTGDAGVGKSVLTAAAVADAAVRVLWSGCDPLSTPRPLGPFRDVAADLGLGDLTQDVGQLAEVCEQIYAALRDTPTVLVVEDLHWADAASVEVLRFLARRVETIPLALLVTTRDHEVGAAHPARGFLGDVARLESCERLPLPTLSREAVTTLVGETSLDPGRVHVLTGGNPFFVTEIAKQPDRPLPVSVRDAVLARIADISAADVETLHLVAAAPERIDDRLLPALGVDLPTLQRLDATGLLAPAGGGVGFRHELARLAVESTIPPGGAAPLHRRLLDAHEEVGIRDPAVLTHHAVGAGDAGRAVTYATAAGEQAMKAGSHTDAAAFFETALHHLDGSEDDLVRAELQQKLGFEQYLSSRLPEAIGNIEATFPLWSAAGDFTGLASAHDSVAVLEYYNGRRQEAESHADRAADVATEAGARRIYAGSRVTRAYLAAQRNEFDVALAACADAAEVAEATGDAALAVRAGMFDAIVKLAQGDVEQRTAVSKAIATARERGLDELASTGFSNLVYHDVEHRRLRDASQVLELALPFAAERDIPICSHWQTGVRSRLHLLRGRWDAALEDAEVVLNQRGMPLGTMWPFLVSSLVPLRRGVEPTVDEPLEAAWRLAESLDEPVRRLPLLAALAEHGWMTGEVDERVSGLAVDELTRLGDTAGAGWALGDLAAWVQRLGLAFQRPSELAEPYRLSLDGKHAEAAQWWHDAGDPFAEALALGDATDPELRIRGVELLDGLGATATADRRRVDMRADGIDGVPARPRESTRANPGGLTNRQLEVARLMARGLTNAEISAQLFISPKTTDHHVSAVLTKLGVSSRRDVMLQSEELALT</sequence>
<dbReference type="AlphaFoldDB" id="A0A5C8NKQ4"/>
<dbReference type="PRINTS" id="PR00038">
    <property type="entry name" value="HTHLUXR"/>
</dbReference>
<name>A0A5C8NKQ4_9ACTN</name>
<feature type="domain" description="HTH luxR-type" evidence="4">
    <location>
        <begin position="791"/>
        <end position="856"/>
    </location>
</feature>
<feature type="region of interest" description="Disordered" evidence="3">
    <location>
        <begin position="779"/>
        <end position="799"/>
    </location>
</feature>
<dbReference type="Pfam" id="PF00196">
    <property type="entry name" value="GerE"/>
    <property type="match status" value="1"/>
</dbReference>
<protein>
    <submittedName>
        <fullName evidence="5">LuxR family transcriptional regulator</fullName>
    </submittedName>
</protein>
<evidence type="ECO:0000259" key="4">
    <source>
        <dbReference type="PROSITE" id="PS50043"/>
    </source>
</evidence>
<evidence type="ECO:0000313" key="6">
    <source>
        <dbReference type="Proteomes" id="UP000321571"/>
    </source>
</evidence>
<evidence type="ECO:0000256" key="3">
    <source>
        <dbReference type="SAM" id="MobiDB-lite"/>
    </source>
</evidence>
<evidence type="ECO:0000256" key="2">
    <source>
        <dbReference type="ARBA" id="ARBA00022840"/>
    </source>
</evidence>
<dbReference type="Gene3D" id="1.10.10.10">
    <property type="entry name" value="Winged helix-like DNA-binding domain superfamily/Winged helix DNA-binding domain"/>
    <property type="match status" value="1"/>
</dbReference>
<organism evidence="5 6">
    <name type="scientific">Aeromicrobium terrae</name>
    <dbReference type="NCBI Taxonomy" id="2498846"/>
    <lineage>
        <taxon>Bacteria</taxon>
        <taxon>Bacillati</taxon>
        <taxon>Actinomycetota</taxon>
        <taxon>Actinomycetes</taxon>
        <taxon>Propionibacteriales</taxon>
        <taxon>Nocardioidaceae</taxon>
        <taxon>Aeromicrobium</taxon>
    </lineage>
</organism>
<evidence type="ECO:0000256" key="1">
    <source>
        <dbReference type="ARBA" id="ARBA00022741"/>
    </source>
</evidence>
<dbReference type="GO" id="GO:0006355">
    <property type="term" value="P:regulation of DNA-templated transcription"/>
    <property type="evidence" value="ECO:0007669"/>
    <property type="project" value="InterPro"/>
</dbReference>
<keyword evidence="2" id="KW-0067">ATP-binding</keyword>
<dbReference type="InterPro" id="IPR027417">
    <property type="entry name" value="P-loop_NTPase"/>
</dbReference>
<keyword evidence="6" id="KW-1185">Reference proteome</keyword>
<dbReference type="RefSeq" id="WP_147685743.1">
    <property type="nucleotide sequence ID" value="NZ_VDUX01000003.1"/>
</dbReference>
<dbReference type="Proteomes" id="UP000321571">
    <property type="component" value="Unassembled WGS sequence"/>
</dbReference>
<dbReference type="OrthoDB" id="3795727at2"/>
<dbReference type="GO" id="GO:0003677">
    <property type="term" value="F:DNA binding"/>
    <property type="evidence" value="ECO:0007669"/>
    <property type="project" value="InterPro"/>
</dbReference>
<accession>A0A5C8NKQ4</accession>
<dbReference type="PROSITE" id="PS50043">
    <property type="entry name" value="HTH_LUXR_2"/>
    <property type="match status" value="1"/>
</dbReference>
<dbReference type="InterPro" id="IPR011990">
    <property type="entry name" value="TPR-like_helical_dom_sf"/>
</dbReference>
<dbReference type="Gene3D" id="1.25.40.10">
    <property type="entry name" value="Tetratricopeptide repeat domain"/>
    <property type="match status" value="1"/>
</dbReference>
<dbReference type="InterPro" id="IPR016032">
    <property type="entry name" value="Sig_transdc_resp-reg_C-effctor"/>
</dbReference>
<dbReference type="SMART" id="SM00421">
    <property type="entry name" value="HTH_LUXR"/>
    <property type="match status" value="1"/>
</dbReference>
<reference evidence="5 6" key="1">
    <citation type="submission" date="2019-06" db="EMBL/GenBank/DDBJ databases">
        <title>Aeromicrobium sp. nov., isolated from a maize field.</title>
        <authorList>
            <person name="Lin S.-Y."/>
            <person name="Tsai C.-F."/>
            <person name="Young C.-C."/>
        </authorList>
    </citation>
    <scope>NUCLEOTIDE SEQUENCE [LARGE SCALE GENOMIC DNA]</scope>
    <source>
        <strain evidence="5 6">CC-CFT486</strain>
    </source>
</reference>
<dbReference type="SUPFAM" id="SSF52540">
    <property type="entry name" value="P-loop containing nucleoside triphosphate hydrolases"/>
    <property type="match status" value="1"/>
</dbReference>
<comment type="caution">
    <text evidence="5">The sequence shown here is derived from an EMBL/GenBank/DDBJ whole genome shotgun (WGS) entry which is preliminary data.</text>
</comment>
<evidence type="ECO:0000313" key="5">
    <source>
        <dbReference type="EMBL" id="TXL61455.1"/>
    </source>
</evidence>
<dbReference type="PANTHER" id="PTHR16305">
    <property type="entry name" value="TESTICULAR SOLUBLE ADENYLYL CYCLASE"/>
    <property type="match status" value="1"/>
</dbReference>
<dbReference type="PANTHER" id="PTHR16305:SF35">
    <property type="entry name" value="TRANSCRIPTIONAL ACTIVATOR DOMAIN"/>
    <property type="match status" value="1"/>
</dbReference>
<dbReference type="InterPro" id="IPR000792">
    <property type="entry name" value="Tscrpt_reg_LuxR_C"/>
</dbReference>